<gene>
    <name evidence="4" type="ORF">Fuma_02514</name>
</gene>
<feature type="transmembrane region" description="Helical" evidence="3">
    <location>
        <begin position="12"/>
        <end position="32"/>
    </location>
</feature>
<feature type="compositionally biased region" description="Basic and acidic residues" evidence="2">
    <location>
        <begin position="53"/>
        <end position="85"/>
    </location>
</feature>
<dbReference type="STRING" id="1891926.Fuma_02514"/>
<protein>
    <submittedName>
        <fullName evidence="4">Efflux transporter, RND family, MFP subunit</fullName>
    </submittedName>
</protein>
<evidence type="ECO:0000256" key="3">
    <source>
        <dbReference type="SAM" id="Phobius"/>
    </source>
</evidence>
<evidence type="ECO:0000256" key="1">
    <source>
        <dbReference type="ARBA" id="ARBA00022448"/>
    </source>
</evidence>
<dbReference type="KEGG" id="fmr:Fuma_02514"/>
<organism evidence="4 5">
    <name type="scientific">Fuerstiella marisgermanici</name>
    <dbReference type="NCBI Taxonomy" id="1891926"/>
    <lineage>
        <taxon>Bacteria</taxon>
        <taxon>Pseudomonadati</taxon>
        <taxon>Planctomycetota</taxon>
        <taxon>Planctomycetia</taxon>
        <taxon>Planctomycetales</taxon>
        <taxon>Planctomycetaceae</taxon>
        <taxon>Fuerstiella</taxon>
    </lineage>
</organism>
<name>A0A1P8WFR3_9PLAN</name>
<dbReference type="Proteomes" id="UP000187735">
    <property type="component" value="Chromosome"/>
</dbReference>
<keyword evidence="3" id="KW-1133">Transmembrane helix</keyword>
<dbReference type="OrthoDB" id="235102at2"/>
<keyword evidence="3" id="KW-0812">Transmembrane</keyword>
<dbReference type="GO" id="GO:0015679">
    <property type="term" value="P:plasma membrane copper ion transport"/>
    <property type="evidence" value="ECO:0007669"/>
    <property type="project" value="TreeGrafter"/>
</dbReference>
<accession>A0A1P8WFR3</accession>
<dbReference type="PANTHER" id="PTHR30097:SF4">
    <property type="entry name" value="SLR6042 PROTEIN"/>
    <property type="match status" value="1"/>
</dbReference>
<keyword evidence="5" id="KW-1185">Reference proteome</keyword>
<sequence length="503" mass="55882">MKARMSKIQIQYVWPAAIIVVVVAGIMTRGRWLPTLNSWVQSTVADNRAPASQDHHSEDDHDPHAGHDHAGHDHAGHDHAGHDETTSLELSQQARRNLGLTGDGTAEIELTTFSKSITVPALVVERPGRTRIQVATPMTGVITGIHAAAGEAVEPNSLLFEIRLTHEDLVRSQVEFVTTLGELEIENREIARLQDLATSGGVARKTLLERQYARDKLQSLLVVQQEALRLHGLSEAQVQKIAQDRRLLQELKLYSPNADGTSSKELKLSRAFQQTAIRPISLGATAADPPLILRDLLVHRGQAVNAGEPLGTLVNYAELYIEGMAFEQDIAQLSNVNNNDWKVTALFDEANGKATEVPDLSIAYLDTEIDRTSRTLKFFVGLPNELTHENKRQDNIRFVNWRYRPGQRLQLRVPVEQWENQIVLPVDAVAREGAEYFVFQENGDHFDRLPVHVKYRDQFSVVVANDGQLFPGDVVAMRSAHQMQMALKNKAGGGVDPHAGHSH</sequence>
<dbReference type="GO" id="GO:0060003">
    <property type="term" value="P:copper ion export"/>
    <property type="evidence" value="ECO:0007669"/>
    <property type="project" value="TreeGrafter"/>
</dbReference>
<dbReference type="PANTHER" id="PTHR30097">
    <property type="entry name" value="CATION EFFLUX SYSTEM PROTEIN CUSB"/>
    <property type="match status" value="1"/>
</dbReference>
<proteinExistence type="predicted"/>
<evidence type="ECO:0000313" key="5">
    <source>
        <dbReference type="Proteomes" id="UP000187735"/>
    </source>
</evidence>
<keyword evidence="1" id="KW-0813">Transport</keyword>
<dbReference type="GO" id="GO:0030313">
    <property type="term" value="C:cell envelope"/>
    <property type="evidence" value="ECO:0007669"/>
    <property type="project" value="TreeGrafter"/>
</dbReference>
<reference evidence="4 5" key="1">
    <citation type="journal article" date="2016" name="Front. Microbiol.">
        <title>Fuerstia marisgermanicae gen. nov., sp. nov., an Unusual Member of the Phylum Planctomycetes from the German Wadden Sea.</title>
        <authorList>
            <person name="Kohn T."/>
            <person name="Heuer A."/>
            <person name="Jogler M."/>
            <person name="Vollmers J."/>
            <person name="Boedeker C."/>
            <person name="Bunk B."/>
            <person name="Rast P."/>
            <person name="Borchert D."/>
            <person name="Glockner I."/>
            <person name="Freese H.M."/>
            <person name="Klenk H.P."/>
            <person name="Overmann J."/>
            <person name="Kaster A.K."/>
            <person name="Rohde M."/>
            <person name="Wiegand S."/>
            <person name="Jogler C."/>
        </authorList>
    </citation>
    <scope>NUCLEOTIDE SEQUENCE [LARGE SCALE GENOMIC DNA]</scope>
    <source>
        <strain evidence="4 5">NH11</strain>
    </source>
</reference>
<evidence type="ECO:0000313" key="4">
    <source>
        <dbReference type="EMBL" id="APZ92902.1"/>
    </source>
</evidence>
<dbReference type="Gene3D" id="2.40.420.20">
    <property type="match status" value="1"/>
</dbReference>
<evidence type="ECO:0000256" key="2">
    <source>
        <dbReference type="SAM" id="MobiDB-lite"/>
    </source>
</evidence>
<dbReference type="InterPro" id="IPR051909">
    <property type="entry name" value="MFP_Cation_Efflux"/>
</dbReference>
<dbReference type="EMBL" id="CP017641">
    <property type="protein sequence ID" value="APZ92902.1"/>
    <property type="molecule type" value="Genomic_DNA"/>
</dbReference>
<keyword evidence="3" id="KW-0472">Membrane</keyword>
<feature type="region of interest" description="Disordered" evidence="2">
    <location>
        <begin position="47"/>
        <end position="90"/>
    </location>
</feature>
<dbReference type="AlphaFoldDB" id="A0A1P8WFR3"/>